<organism evidence="2 3">
    <name type="scientific">Giesbergeria anulus</name>
    <dbReference type="NCBI Taxonomy" id="180197"/>
    <lineage>
        <taxon>Bacteria</taxon>
        <taxon>Pseudomonadati</taxon>
        <taxon>Pseudomonadota</taxon>
        <taxon>Betaproteobacteria</taxon>
        <taxon>Burkholderiales</taxon>
        <taxon>Comamonadaceae</taxon>
        <taxon>Giesbergeria</taxon>
    </lineage>
</organism>
<dbReference type="Proteomes" id="UP000199766">
    <property type="component" value="Unassembled WGS sequence"/>
</dbReference>
<keyword evidence="1" id="KW-0812">Transmembrane</keyword>
<name>A0A1H9SEH3_9BURK</name>
<feature type="transmembrane region" description="Helical" evidence="1">
    <location>
        <begin position="41"/>
        <end position="63"/>
    </location>
</feature>
<dbReference type="EMBL" id="FOGD01000018">
    <property type="protein sequence ID" value="SER83412.1"/>
    <property type="molecule type" value="Genomic_DNA"/>
</dbReference>
<accession>A0A1H9SEH3</accession>
<evidence type="ECO:0000256" key="1">
    <source>
        <dbReference type="SAM" id="Phobius"/>
    </source>
</evidence>
<dbReference type="AlphaFoldDB" id="A0A1H9SEH3"/>
<evidence type="ECO:0000313" key="2">
    <source>
        <dbReference type="EMBL" id="SER83412.1"/>
    </source>
</evidence>
<keyword evidence="1" id="KW-1133">Transmembrane helix</keyword>
<gene>
    <name evidence="2" type="ORF">SAMN02982919_03115</name>
</gene>
<dbReference type="RefSeq" id="WP_091459209.1">
    <property type="nucleotide sequence ID" value="NZ_FOGD01000018.1"/>
</dbReference>
<protein>
    <submittedName>
        <fullName evidence="2">Uncharacterized protein</fullName>
    </submittedName>
</protein>
<proteinExistence type="predicted"/>
<evidence type="ECO:0000313" key="3">
    <source>
        <dbReference type="Proteomes" id="UP000199766"/>
    </source>
</evidence>
<sequence>MSSLFVLLLLLIGGGLAVLALTWLLQRVLPPSWPPAKRWGVAVVITPSVAFLVILVLSGSGFLQEQLGRWLLP</sequence>
<reference evidence="2 3" key="1">
    <citation type="submission" date="2016-10" db="EMBL/GenBank/DDBJ databases">
        <authorList>
            <person name="de Groot N.N."/>
        </authorList>
    </citation>
    <scope>NUCLEOTIDE SEQUENCE [LARGE SCALE GENOMIC DNA]</scope>
    <source>
        <strain evidence="2 3">ATCC 35958</strain>
    </source>
</reference>
<keyword evidence="1" id="KW-0472">Membrane</keyword>
<keyword evidence="3" id="KW-1185">Reference proteome</keyword>